<feature type="compositionally biased region" description="Acidic residues" evidence="4">
    <location>
        <begin position="821"/>
        <end position="831"/>
    </location>
</feature>
<dbReference type="PROSITE" id="PS50005">
    <property type="entry name" value="TPR"/>
    <property type="match status" value="1"/>
</dbReference>
<dbReference type="Pfam" id="PF00072">
    <property type="entry name" value="Response_reg"/>
    <property type="match status" value="1"/>
</dbReference>
<dbReference type="InterPro" id="IPR011990">
    <property type="entry name" value="TPR-like_helical_dom_sf"/>
</dbReference>
<feature type="compositionally biased region" description="Low complexity" evidence="4">
    <location>
        <begin position="921"/>
        <end position="936"/>
    </location>
</feature>
<feature type="compositionally biased region" description="Acidic residues" evidence="4">
    <location>
        <begin position="757"/>
        <end position="776"/>
    </location>
</feature>
<feature type="compositionally biased region" description="Low complexity" evidence="4">
    <location>
        <begin position="639"/>
        <end position="651"/>
    </location>
</feature>
<dbReference type="SMART" id="SM00448">
    <property type="entry name" value="REC"/>
    <property type="match status" value="1"/>
</dbReference>
<feature type="compositionally biased region" description="Basic and acidic residues" evidence="4">
    <location>
        <begin position="777"/>
        <end position="786"/>
    </location>
</feature>
<evidence type="ECO:0000256" key="3">
    <source>
        <dbReference type="SAM" id="Coils"/>
    </source>
</evidence>
<feature type="compositionally biased region" description="Acidic residues" evidence="4">
    <location>
        <begin position="838"/>
        <end position="849"/>
    </location>
</feature>
<feature type="region of interest" description="Disordered" evidence="4">
    <location>
        <begin position="907"/>
        <end position="936"/>
    </location>
</feature>
<dbReference type="AlphaFoldDB" id="A0A2Z4FP84"/>
<dbReference type="Gene3D" id="3.40.50.2300">
    <property type="match status" value="1"/>
</dbReference>
<feature type="compositionally biased region" description="Basic and acidic residues" evidence="4">
    <location>
        <begin position="672"/>
        <end position="681"/>
    </location>
</feature>
<keyword evidence="1" id="KW-0597">Phosphoprotein</keyword>
<organism evidence="6 7">
    <name type="scientific">Bradymonas sediminis</name>
    <dbReference type="NCBI Taxonomy" id="1548548"/>
    <lineage>
        <taxon>Bacteria</taxon>
        <taxon>Deltaproteobacteria</taxon>
        <taxon>Bradymonadales</taxon>
        <taxon>Bradymonadaceae</taxon>
        <taxon>Bradymonas</taxon>
    </lineage>
</organism>
<feature type="domain" description="Response regulatory" evidence="5">
    <location>
        <begin position="11"/>
        <end position="130"/>
    </location>
</feature>
<dbReference type="OrthoDB" id="5504293at2"/>
<evidence type="ECO:0000256" key="1">
    <source>
        <dbReference type="PROSITE-ProRule" id="PRU00169"/>
    </source>
</evidence>
<feature type="modified residue" description="4-aspartylphosphate" evidence="1">
    <location>
        <position position="60"/>
    </location>
</feature>
<evidence type="ECO:0000259" key="5">
    <source>
        <dbReference type="PROSITE" id="PS50110"/>
    </source>
</evidence>
<feature type="compositionally biased region" description="Acidic residues" evidence="4">
    <location>
        <begin position="707"/>
        <end position="720"/>
    </location>
</feature>
<sequence length="1130" mass="121992">MVPRSGVTNETILVVDADTKSQKVLEISFKKAGYRVIITESVSEARRAVESGEPDVIVCDTQFPGASAEDGFSFCKSLRNHPKWRDIPFVFLTEQRSLPEKMRGLEMGADEYLTKPIYIKEVTSRVEFLLNKRAQARLSGGEAEAFKGDLADVTMIDLLQTIGREQRSGSLEIERSTRKGAVYFQEGNILDAQCGKLRGEDALYRLMLWPDGNFRVQYYSNAGRADHILKNSGELLLEGIVRLEQWNDLSAELPPLSSIYEADYQRLPDLLAQLPDEAGRLVRLFDGLRSLRDIVDDSPYDDITTLQIMSRLLSEDVLNRVSDSEQDGQQAPSNLEAWLAGSRGQAAMQLAEPSQAFSGDYVDDLPEGQGHWNVRWGDDVPDDDALVQELHEREAARREEEAKHLLRESGRFRVTVPLDSPAGFGELPEDYDDEAGFRRSTAKIPPVDGEPPGAESVRKRRLTPISAPNAAGGHKPLPADQTSPGIQIARIFDEPEAVEEEQEAPAPAPEQAPVQESVQEEPAHDAPVQDELALEDEPSEARSRTVTDAWEVMLSEVEDAAEESAQPVNEVVDEEDSDASISRRAAAVEEAATVTREASQRLRDTAPMPSAEPAEVEVETPEERSEEDSSVDAPEDATSDAMAPEAAAEAQGAEDDASDEVASDEDAPEAVEPERERRITDELVAADAEQPSEETEHEEINAADIEAVGEGEDAGEEGAAEPDPFARTAVDDQMVVREFDLDDSPNPNRKPRAATATEEEADREDENDDEEAAQEDSSERATLELERVEEDSAAGAAASHPSGDEEDEPVDSPEQPAPEDASLEESSEVVESDSPADTQEDAFFDAGESVEDGWHFEDVPPASNRWKYFTVLAIVVGLTAILIGVYVSEDEVPAPGDAAVAAAVEDEPTAAEEAKEEEAEAPAAVAEATPEVASEADAGEVAGALDAEQATAQAGQDAADVQQTAEEAAAELAAAELAAATLKEEEDAKKLADAQAASAAEKPAAPAKAEPAAGSFAARLSAAEGKLKKGQNAAALTDFRALSSENLGNAKVAYLHGMAAMGTNNYAEAAKVLARAERLGYSNSDIYMDLAAAYQLSGNVSKARSTYEKYLSKHPTGKRADEVRSILERL</sequence>
<proteinExistence type="predicted"/>
<dbReference type="PANTHER" id="PTHR36304">
    <property type="entry name" value="DOMAIN GTPASE-ACTIVATING PROTEIN, PUTATIVE-RELATED-RELATED"/>
    <property type="match status" value="1"/>
</dbReference>
<reference evidence="6 7" key="1">
    <citation type="submission" date="2018-06" db="EMBL/GenBank/DDBJ databases">
        <title>Lujinxingia sediminis gen. nov. sp. nov., a new facultative anaerobic member of the class Deltaproteobacteria, and proposal of Lujinxingaceae fam. nov.</title>
        <authorList>
            <person name="Guo L.-Y."/>
            <person name="Li C.-M."/>
            <person name="Wang S."/>
            <person name="Du Z.-J."/>
        </authorList>
    </citation>
    <scope>NUCLEOTIDE SEQUENCE [LARGE SCALE GENOMIC DNA]</scope>
    <source>
        <strain evidence="6 7">FA350</strain>
    </source>
</reference>
<feature type="region of interest" description="Disordered" evidence="4">
    <location>
        <begin position="491"/>
        <end position="849"/>
    </location>
</feature>
<dbReference type="CDD" id="cd17574">
    <property type="entry name" value="REC_OmpR"/>
    <property type="match status" value="1"/>
</dbReference>
<protein>
    <recommendedName>
        <fullName evidence="5">Response regulatory domain-containing protein</fullName>
    </recommendedName>
</protein>
<dbReference type="InterPro" id="IPR011006">
    <property type="entry name" value="CheY-like_superfamily"/>
</dbReference>
<feature type="compositionally biased region" description="Acidic residues" evidence="4">
    <location>
        <begin position="494"/>
        <end position="503"/>
    </location>
</feature>
<feature type="repeat" description="TPR" evidence="2">
    <location>
        <begin position="1084"/>
        <end position="1117"/>
    </location>
</feature>
<dbReference type="GO" id="GO:0000160">
    <property type="term" value="P:phosphorelay signal transduction system"/>
    <property type="evidence" value="ECO:0007669"/>
    <property type="project" value="InterPro"/>
</dbReference>
<keyword evidence="2" id="KW-0802">TPR repeat</keyword>
<dbReference type="SUPFAM" id="SSF52172">
    <property type="entry name" value="CheY-like"/>
    <property type="match status" value="1"/>
</dbReference>
<dbReference type="Pfam" id="PF14332">
    <property type="entry name" value="DUF4388"/>
    <property type="match status" value="1"/>
</dbReference>
<evidence type="ECO:0000313" key="6">
    <source>
        <dbReference type="EMBL" id="AWV90851.1"/>
    </source>
</evidence>
<dbReference type="SUPFAM" id="SSF48452">
    <property type="entry name" value="TPR-like"/>
    <property type="match status" value="1"/>
</dbReference>
<feature type="compositionally biased region" description="Acidic residues" evidence="4">
    <location>
        <begin position="614"/>
        <end position="638"/>
    </location>
</feature>
<feature type="compositionally biased region" description="Low complexity" evidence="4">
    <location>
        <begin position="579"/>
        <end position="597"/>
    </location>
</feature>
<evidence type="ECO:0000256" key="2">
    <source>
        <dbReference type="PROSITE-ProRule" id="PRU00339"/>
    </source>
</evidence>
<evidence type="ECO:0000256" key="4">
    <source>
        <dbReference type="SAM" id="MobiDB-lite"/>
    </source>
</evidence>
<accession>A0A2Z4FP84</accession>
<feature type="coiled-coil region" evidence="3">
    <location>
        <begin position="958"/>
        <end position="1002"/>
    </location>
</feature>
<dbReference type="EMBL" id="CP030032">
    <property type="protein sequence ID" value="AWV90851.1"/>
    <property type="molecule type" value="Genomic_DNA"/>
</dbReference>
<feature type="compositionally biased region" description="Acidic residues" evidence="4">
    <location>
        <begin position="652"/>
        <end position="671"/>
    </location>
</feature>
<evidence type="ECO:0000313" key="7">
    <source>
        <dbReference type="Proteomes" id="UP000249799"/>
    </source>
</evidence>
<keyword evidence="3" id="KW-0175">Coiled coil</keyword>
<keyword evidence="7" id="KW-1185">Reference proteome</keyword>
<feature type="region of interest" description="Disordered" evidence="4">
    <location>
        <begin position="440"/>
        <end position="459"/>
    </location>
</feature>
<gene>
    <name evidence="6" type="ORF">DN745_16600</name>
</gene>
<dbReference type="InterPro" id="IPR019734">
    <property type="entry name" value="TPR_rpt"/>
</dbReference>
<dbReference type="PROSITE" id="PS50110">
    <property type="entry name" value="RESPONSE_REGULATORY"/>
    <property type="match status" value="1"/>
</dbReference>
<dbReference type="Proteomes" id="UP000249799">
    <property type="component" value="Chromosome"/>
</dbReference>
<feature type="compositionally biased region" description="Acidic residues" evidence="4">
    <location>
        <begin position="907"/>
        <end position="920"/>
    </location>
</feature>
<name>A0A2Z4FP84_9DELT</name>
<dbReference type="Gene3D" id="1.25.40.10">
    <property type="entry name" value="Tetratricopeptide repeat domain"/>
    <property type="match status" value="1"/>
</dbReference>
<dbReference type="PANTHER" id="PTHR36304:SF4">
    <property type="entry name" value="DUF4388 DOMAIN-CONTAINING PROTEIN"/>
    <property type="match status" value="1"/>
</dbReference>
<dbReference type="InterPro" id="IPR001789">
    <property type="entry name" value="Sig_transdc_resp-reg_receiver"/>
</dbReference>
<dbReference type="KEGG" id="bsed:DN745_16600"/>
<dbReference type="InterPro" id="IPR025497">
    <property type="entry name" value="PatA-like_N"/>
</dbReference>